<evidence type="ECO:0000259" key="6">
    <source>
        <dbReference type="PROSITE" id="PS50089"/>
    </source>
</evidence>
<evidence type="ECO:0000256" key="3">
    <source>
        <dbReference type="ARBA" id="ARBA00022833"/>
    </source>
</evidence>
<dbReference type="GO" id="GO:0008270">
    <property type="term" value="F:zinc ion binding"/>
    <property type="evidence" value="ECO:0007669"/>
    <property type="project" value="UniProtKB-KW"/>
</dbReference>
<evidence type="ECO:0000256" key="1">
    <source>
        <dbReference type="ARBA" id="ARBA00022723"/>
    </source>
</evidence>
<evidence type="ECO:0000259" key="7">
    <source>
        <dbReference type="PROSITE" id="PS50119"/>
    </source>
</evidence>
<dbReference type="PROSITE" id="PS50089">
    <property type="entry name" value="ZF_RING_2"/>
    <property type="match status" value="1"/>
</dbReference>
<keyword evidence="2 4" id="KW-0863">Zinc-finger</keyword>
<dbReference type="GO" id="GO:0061630">
    <property type="term" value="F:ubiquitin protein ligase activity"/>
    <property type="evidence" value="ECO:0007669"/>
    <property type="project" value="TreeGrafter"/>
</dbReference>
<dbReference type="Proteomes" id="UP000507470">
    <property type="component" value="Unassembled WGS sequence"/>
</dbReference>
<dbReference type="OrthoDB" id="6105938at2759"/>
<proteinExistence type="predicted"/>
<dbReference type="EMBL" id="CACVKT020004772">
    <property type="protein sequence ID" value="CAC5391476.1"/>
    <property type="molecule type" value="Genomic_DNA"/>
</dbReference>
<dbReference type="SUPFAM" id="SSF57850">
    <property type="entry name" value="RING/U-box"/>
    <property type="match status" value="1"/>
</dbReference>
<dbReference type="PROSITE" id="PS00518">
    <property type="entry name" value="ZF_RING_1"/>
    <property type="match status" value="1"/>
</dbReference>
<evidence type="ECO:0000313" key="8">
    <source>
        <dbReference type="EMBL" id="CAC5391476.1"/>
    </source>
</evidence>
<dbReference type="PANTHER" id="PTHR25462">
    <property type="entry name" value="BONUS, ISOFORM C-RELATED"/>
    <property type="match status" value="1"/>
</dbReference>
<name>A0A6J8C7P8_MYTCO</name>
<dbReference type="InterPro" id="IPR015943">
    <property type="entry name" value="WD40/YVTN_repeat-like_dom_sf"/>
</dbReference>
<dbReference type="PROSITE" id="PS50119">
    <property type="entry name" value="ZF_BBOX"/>
    <property type="match status" value="1"/>
</dbReference>
<keyword evidence="3" id="KW-0862">Zinc</keyword>
<dbReference type="AlphaFoldDB" id="A0A6J8C7P8"/>
<evidence type="ECO:0000313" key="9">
    <source>
        <dbReference type="Proteomes" id="UP000507470"/>
    </source>
</evidence>
<reference evidence="8 9" key="1">
    <citation type="submission" date="2020-06" db="EMBL/GenBank/DDBJ databases">
        <authorList>
            <person name="Li R."/>
            <person name="Bekaert M."/>
        </authorList>
    </citation>
    <scope>NUCLEOTIDE SEQUENCE [LARGE SCALE GENOMIC DNA]</scope>
    <source>
        <strain evidence="9">wild</strain>
    </source>
</reference>
<dbReference type="Gene3D" id="3.30.160.60">
    <property type="entry name" value="Classic Zinc Finger"/>
    <property type="match status" value="1"/>
</dbReference>
<protein>
    <recommendedName>
        <fullName evidence="10">TRIM56</fullName>
    </recommendedName>
</protein>
<dbReference type="InterPro" id="IPR027370">
    <property type="entry name" value="Znf-RING_euk"/>
</dbReference>
<feature type="domain" description="B box-type" evidence="7">
    <location>
        <begin position="99"/>
        <end position="146"/>
    </location>
</feature>
<dbReference type="InterPro" id="IPR000315">
    <property type="entry name" value="Znf_B-box"/>
</dbReference>
<dbReference type="InterPro" id="IPR017907">
    <property type="entry name" value="Znf_RING_CS"/>
</dbReference>
<dbReference type="SMART" id="SM00336">
    <property type="entry name" value="BBOX"/>
    <property type="match status" value="2"/>
</dbReference>
<evidence type="ECO:0000256" key="5">
    <source>
        <dbReference type="SAM" id="Coils"/>
    </source>
</evidence>
<dbReference type="Gene3D" id="2.130.10.10">
    <property type="entry name" value="YVTN repeat-like/Quinoprotein amine dehydrogenase"/>
    <property type="match status" value="1"/>
</dbReference>
<organism evidence="8 9">
    <name type="scientific">Mytilus coruscus</name>
    <name type="common">Sea mussel</name>
    <dbReference type="NCBI Taxonomy" id="42192"/>
    <lineage>
        <taxon>Eukaryota</taxon>
        <taxon>Metazoa</taxon>
        <taxon>Spiralia</taxon>
        <taxon>Lophotrochozoa</taxon>
        <taxon>Mollusca</taxon>
        <taxon>Bivalvia</taxon>
        <taxon>Autobranchia</taxon>
        <taxon>Pteriomorphia</taxon>
        <taxon>Mytilida</taxon>
        <taxon>Mytiloidea</taxon>
        <taxon>Mytilidae</taxon>
        <taxon>Mytilinae</taxon>
        <taxon>Mytilus</taxon>
    </lineage>
</organism>
<evidence type="ECO:0000256" key="4">
    <source>
        <dbReference type="PROSITE-ProRule" id="PRU00024"/>
    </source>
</evidence>
<dbReference type="SUPFAM" id="SSF101898">
    <property type="entry name" value="NHL repeat"/>
    <property type="match status" value="1"/>
</dbReference>
<dbReference type="CDD" id="cd19757">
    <property type="entry name" value="Bbox1"/>
    <property type="match status" value="1"/>
</dbReference>
<feature type="domain" description="RING-type" evidence="6">
    <location>
        <begin position="14"/>
        <end position="62"/>
    </location>
</feature>
<evidence type="ECO:0000256" key="2">
    <source>
        <dbReference type="ARBA" id="ARBA00022771"/>
    </source>
</evidence>
<sequence>MATVGQIEQDVFICPVCLETLTSPKSLPCLHTFCETCIGEFIISTEQRAEQKLSNYPCPVCRTVVTPTNPEDKTSQWAASLPHNFTISSLMDNSESVKQECHLCKKRDKNSDATQWCRDCTEALCEECLQFHGLMKLFADHKIVQIENMDIFYSVDEPDSSMRSDLCPVHTSKVLEAFCFDHQDLCCVICLTLQHRKCEHVQAMEEMQNLKNHRINALVSEVNDIKVKVEKVMKEKNDEKEKLDTVFTEIEAEVNKFISSIKDKLDSLLALFIKGLNITQASSVLNTSLISEAKLVKSAKLDQVENIDGLIALESIKTIPVEMNKYIEQLFPSDSSVLSKTHPFSSFDSIILKYVKAIYLNGFDAYSGVFVSDEVIVVGGKVGKLIGKLKAINISDERIVDECPVLAKVKRLTFDFKSESLFVSCSGSKLYRLKFVNVFNSQMKIKVDNHRNGGICISDGLLYAIIYKTVQKLSLENVKQPLEKCFETNTSCKNLNGLEIDSKNNRLLHTSENSEVVCTSFDGREIFRHKDEHMKETKSVSVHSEGIIFAGDKTGPIHIISEDGRQRRTVLNSCDKLKKVRDLCFDKSGSRLAVFGRGYIELYDVCTGSG</sequence>
<dbReference type="Gene3D" id="3.30.40.10">
    <property type="entry name" value="Zinc/RING finger domain, C3HC4 (zinc finger)"/>
    <property type="match status" value="1"/>
</dbReference>
<accession>A0A6J8C7P8</accession>
<evidence type="ECO:0008006" key="10">
    <source>
        <dbReference type="Google" id="ProtNLM"/>
    </source>
</evidence>
<dbReference type="SMART" id="SM00184">
    <property type="entry name" value="RING"/>
    <property type="match status" value="1"/>
</dbReference>
<dbReference type="InterPro" id="IPR001841">
    <property type="entry name" value="Znf_RING"/>
</dbReference>
<gene>
    <name evidence="8" type="ORF">MCOR_26486</name>
</gene>
<dbReference type="PANTHER" id="PTHR25462:SF291">
    <property type="entry name" value="E3 UBIQUITIN-PROTEIN LIGASE TRIM45"/>
    <property type="match status" value="1"/>
</dbReference>
<keyword evidence="5" id="KW-0175">Coiled coil</keyword>
<feature type="coiled-coil region" evidence="5">
    <location>
        <begin position="222"/>
        <end position="253"/>
    </location>
</feature>
<dbReference type="InterPro" id="IPR047153">
    <property type="entry name" value="TRIM45/56/19-like"/>
</dbReference>
<dbReference type="InterPro" id="IPR013083">
    <property type="entry name" value="Znf_RING/FYVE/PHD"/>
</dbReference>
<dbReference type="Pfam" id="PF13445">
    <property type="entry name" value="zf-RING_UBOX"/>
    <property type="match status" value="1"/>
</dbReference>
<dbReference type="SUPFAM" id="SSF57845">
    <property type="entry name" value="B-box zinc-binding domain"/>
    <property type="match status" value="1"/>
</dbReference>
<keyword evidence="1" id="KW-0479">Metal-binding</keyword>
<keyword evidence="9" id="KW-1185">Reference proteome</keyword>